<evidence type="ECO:0000313" key="2">
    <source>
        <dbReference type="Proteomes" id="UP000557566"/>
    </source>
</evidence>
<dbReference type="Proteomes" id="UP000557566">
    <property type="component" value="Unassembled WGS sequence"/>
</dbReference>
<accession>A0A8H4PT29</accession>
<sequence length="92" mass="10433">MTSEALVARLVDPLDELTESVILIHAARHYICFLQFDISQDYLDDLNSPTPTEFLHVSSTPWFDLCSKSGRQHLVSNICGLVRWAKRNSDLA</sequence>
<evidence type="ECO:0000313" key="1">
    <source>
        <dbReference type="EMBL" id="KAF4509910.1"/>
    </source>
</evidence>
<organism evidence="1 2">
    <name type="scientific">Ophiocordyceps sinensis</name>
    <dbReference type="NCBI Taxonomy" id="72228"/>
    <lineage>
        <taxon>Eukaryota</taxon>
        <taxon>Fungi</taxon>
        <taxon>Dikarya</taxon>
        <taxon>Ascomycota</taxon>
        <taxon>Pezizomycotina</taxon>
        <taxon>Sordariomycetes</taxon>
        <taxon>Hypocreomycetidae</taxon>
        <taxon>Hypocreales</taxon>
        <taxon>Ophiocordycipitaceae</taxon>
        <taxon>Ophiocordyceps</taxon>
    </lineage>
</organism>
<dbReference type="AlphaFoldDB" id="A0A8H4PT29"/>
<dbReference type="EMBL" id="JAAVMX010000003">
    <property type="protein sequence ID" value="KAF4509910.1"/>
    <property type="molecule type" value="Genomic_DNA"/>
</dbReference>
<comment type="caution">
    <text evidence="1">The sequence shown here is derived from an EMBL/GenBank/DDBJ whole genome shotgun (WGS) entry which is preliminary data.</text>
</comment>
<reference evidence="1 2" key="1">
    <citation type="journal article" date="2020" name="Genome Biol. Evol.">
        <title>A new high-quality draft genome assembly of the Chinese cordyceps Ophiocordyceps sinensis.</title>
        <authorList>
            <person name="Shu R."/>
            <person name="Zhang J."/>
            <person name="Meng Q."/>
            <person name="Zhang H."/>
            <person name="Zhou G."/>
            <person name="Li M."/>
            <person name="Wu P."/>
            <person name="Zhao Y."/>
            <person name="Chen C."/>
            <person name="Qin Q."/>
        </authorList>
    </citation>
    <scope>NUCLEOTIDE SEQUENCE [LARGE SCALE GENOMIC DNA]</scope>
    <source>
        <strain evidence="1 2">IOZ07</strain>
    </source>
</reference>
<protein>
    <submittedName>
        <fullName evidence="1">Uncharacterized protein</fullName>
    </submittedName>
</protein>
<dbReference type="OrthoDB" id="4646997at2759"/>
<gene>
    <name evidence="1" type="ORF">G6O67_001845</name>
</gene>
<keyword evidence="2" id="KW-1185">Reference proteome</keyword>
<proteinExistence type="predicted"/>
<name>A0A8H4PT29_9HYPO</name>